<gene>
    <name evidence="10" type="ORF">CCR75_002706</name>
</gene>
<dbReference type="CDD" id="cd00190">
    <property type="entry name" value="Tryp_SPc"/>
    <property type="match status" value="1"/>
</dbReference>
<feature type="domain" description="Peptidase S1" evidence="9">
    <location>
        <begin position="28"/>
        <end position="255"/>
    </location>
</feature>
<keyword evidence="6" id="KW-1015">Disulfide bond</keyword>
<comment type="caution">
    <text evidence="10">The sequence shown here is derived from an EMBL/GenBank/DDBJ whole genome shotgun (WGS) entry which is preliminary data.</text>
</comment>
<feature type="chain" id="PRO_5037930434" description="Peptidase S1 domain-containing protein" evidence="8">
    <location>
        <begin position="19"/>
        <end position="268"/>
    </location>
</feature>
<comment type="similarity">
    <text evidence="2">Belongs to the peptidase S1 family.</text>
</comment>
<accession>A0A976FQD5</accession>
<keyword evidence="3" id="KW-0964">Secreted</keyword>
<dbReference type="InterPro" id="IPR050430">
    <property type="entry name" value="Peptidase_S1"/>
</dbReference>
<organism evidence="10 11">
    <name type="scientific">Bremia lactucae</name>
    <name type="common">Lettuce downy mildew</name>
    <dbReference type="NCBI Taxonomy" id="4779"/>
    <lineage>
        <taxon>Eukaryota</taxon>
        <taxon>Sar</taxon>
        <taxon>Stramenopiles</taxon>
        <taxon>Oomycota</taxon>
        <taxon>Peronosporomycetes</taxon>
        <taxon>Peronosporales</taxon>
        <taxon>Peronosporaceae</taxon>
        <taxon>Bremia</taxon>
    </lineage>
</organism>
<dbReference type="SUPFAM" id="SSF50494">
    <property type="entry name" value="Trypsin-like serine proteases"/>
    <property type="match status" value="1"/>
</dbReference>
<dbReference type="OrthoDB" id="73427at2759"/>
<dbReference type="SMART" id="SM00020">
    <property type="entry name" value="Tryp_SPc"/>
    <property type="match status" value="1"/>
</dbReference>
<dbReference type="Proteomes" id="UP000294530">
    <property type="component" value="Unassembled WGS sequence"/>
</dbReference>
<evidence type="ECO:0000256" key="4">
    <source>
        <dbReference type="ARBA" id="ARBA00022729"/>
    </source>
</evidence>
<dbReference type="InterPro" id="IPR001254">
    <property type="entry name" value="Trypsin_dom"/>
</dbReference>
<dbReference type="EMBL" id="SHOA02000004">
    <property type="protein sequence ID" value="TDH71195.1"/>
    <property type="molecule type" value="Genomic_DNA"/>
</dbReference>
<dbReference type="GO" id="GO:0006508">
    <property type="term" value="P:proteolysis"/>
    <property type="evidence" value="ECO:0007669"/>
    <property type="project" value="InterPro"/>
</dbReference>
<dbReference type="InterPro" id="IPR009003">
    <property type="entry name" value="Peptidase_S1_PA"/>
</dbReference>
<dbReference type="PANTHER" id="PTHR24276:SF98">
    <property type="entry name" value="FI18310P1-RELATED"/>
    <property type="match status" value="1"/>
</dbReference>
<dbReference type="KEGG" id="blac:94346474"/>
<dbReference type="GO" id="GO:0004252">
    <property type="term" value="F:serine-type endopeptidase activity"/>
    <property type="evidence" value="ECO:0007669"/>
    <property type="project" value="InterPro"/>
</dbReference>
<evidence type="ECO:0000259" key="9">
    <source>
        <dbReference type="PROSITE" id="PS50240"/>
    </source>
</evidence>
<feature type="signal peptide" evidence="8">
    <location>
        <begin position="1"/>
        <end position="18"/>
    </location>
</feature>
<dbReference type="PRINTS" id="PR00722">
    <property type="entry name" value="CHYMOTRYPSIN"/>
</dbReference>
<keyword evidence="11" id="KW-1185">Reference proteome</keyword>
<evidence type="ECO:0000313" key="10">
    <source>
        <dbReference type="EMBL" id="TDH71195.1"/>
    </source>
</evidence>
<name>A0A976FQD5_BRELC</name>
<comment type="subcellular location">
    <subcellularLocation>
        <location evidence="1">Secreted</location>
    </subcellularLocation>
</comment>
<keyword evidence="5" id="KW-0843">Virulence</keyword>
<proteinExistence type="inferred from homology"/>
<keyword evidence="4 8" id="KW-0732">Signal</keyword>
<dbReference type="RefSeq" id="XP_067820694.1">
    <property type="nucleotide sequence ID" value="XM_067960803.1"/>
</dbReference>
<evidence type="ECO:0000256" key="3">
    <source>
        <dbReference type="ARBA" id="ARBA00022525"/>
    </source>
</evidence>
<dbReference type="InterPro" id="IPR043504">
    <property type="entry name" value="Peptidase_S1_PA_chymotrypsin"/>
</dbReference>
<dbReference type="GeneID" id="94346474"/>
<evidence type="ECO:0000256" key="6">
    <source>
        <dbReference type="ARBA" id="ARBA00023157"/>
    </source>
</evidence>
<sequence>MKLNIVFLPAVFAALVNCISFTDPDERIFGGTIAELDKYTYIAALHPDGVRSNLTCAGTLIAPQFVLTSGLCLEYTLVDVYVTLGSKFRSNVGIGNYEAIRAVEAFRHPRYILNPDTLDYAYDVAILKLETPSTQQPAKLPAVDGSSNRPGVMATALGWGEMETGENANVLRAVDVQVITNKQCSRIWSTIVDKSFICAGNGTNKGINVGDWGGPLIVKDVVVGSASLSSNKNDSLHNLYARVSHALDFIHDILDGGSTGDVTELLTK</sequence>
<dbReference type="Gene3D" id="2.40.10.10">
    <property type="entry name" value="Trypsin-like serine proteases"/>
    <property type="match status" value="1"/>
</dbReference>
<evidence type="ECO:0000256" key="2">
    <source>
        <dbReference type="ARBA" id="ARBA00007664"/>
    </source>
</evidence>
<evidence type="ECO:0000256" key="1">
    <source>
        <dbReference type="ARBA" id="ARBA00004613"/>
    </source>
</evidence>
<reference evidence="10 11" key="1">
    <citation type="journal article" date="2021" name="Genome Biol.">
        <title>AFLAP: assembly-free linkage analysis pipeline using k-mers from genome sequencing data.</title>
        <authorList>
            <person name="Fletcher K."/>
            <person name="Zhang L."/>
            <person name="Gil J."/>
            <person name="Han R."/>
            <person name="Cavanaugh K."/>
            <person name="Michelmore R."/>
        </authorList>
    </citation>
    <scope>NUCLEOTIDE SEQUENCE [LARGE SCALE GENOMIC DNA]</scope>
    <source>
        <strain evidence="10 11">SF5</strain>
    </source>
</reference>
<dbReference type="GO" id="GO:0005576">
    <property type="term" value="C:extracellular region"/>
    <property type="evidence" value="ECO:0007669"/>
    <property type="project" value="UniProtKB-SubCell"/>
</dbReference>
<dbReference type="PROSITE" id="PS50240">
    <property type="entry name" value="TRYPSIN_DOM"/>
    <property type="match status" value="1"/>
</dbReference>
<protein>
    <recommendedName>
        <fullName evidence="9">Peptidase S1 domain-containing protein</fullName>
    </recommendedName>
</protein>
<dbReference type="Pfam" id="PF00089">
    <property type="entry name" value="Trypsin"/>
    <property type="match status" value="1"/>
</dbReference>
<dbReference type="InterPro" id="IPR001314">
    <property type="entry name" value="Peptidase_S1A"/>
</dbReference>
<evidence type="ECO:0000256" key="5">
    <source>
        <dbReference type="ARBA" id="ARBA00023026"/>
    </source>
</evidence>
<evidence type="ECO:0000256" key="8">
    <source>
        <dbReference type="SAM" id="SignalP"/>
    </source>
</evidence>
<keyword evidence="7" id="KW-0325">Glycoprotein</keyword>
<dbReference type="AlphaFoldDB" id="A0A976FQD5"/>
<evidence type="ECO:0000256" key="7">
    <source>
        <dbReference type="ARBA" id="ARBA00023180"/>
    </source>
</evidence>
<dbReference type="PANTHER" id="PTHR24276">
    <property type="entry name" value="POLYSERASE-RELATED"/>
    <property type="match status" value="1"/>
</dbReference>
<evidence type="ECO:0000313" key="11">
    <source>
        <dbReference type="Proteomes" id="UP000294530"/>
    </source>
</evidence>